<evidence type="ECO:0000256" key="10">
    <source>
        <dbReference type="ARBA" id="ARBA00023180"/>
    </source>
</evidence>
<dbReference type="Pfam" id="PF13855">
    <property type="entry name" value="LRR_8"/>
    <property type="match status" value="1"/>
</dbReference>
<reference evidence="14 15" key="1">
    <citation type="submission" date="2023-10" db="EMBL/GenBank/DDBJ databases">
        <title>Chromosome-scale genome assembly provides insights into flower coloration mechanisms of Canna indica.</title>
        <authorList>
            <person name="Li C."/>
        </authorList>
    </citation>
    <scope>NUCLEOTIDE SEQUENCE [LARGE SCALE GENOMIC DNA]</scope>
    <source>
        <tissue evidence="14">Flower</tissue>
    </source>
</reference>
<keyword evidence="8 11" id="KW-1133">Transmembrane helix</keyword>
<evidence type="ECO:0000256" key="1">
    <source>
        <dbReference type="ARBA" id="ARBA00004251"/>
    </source>
</evidence>
<accession>A0AAQ3KZ80</accession>
<dbReference type="Gene3D" id="3.80.10.10">
    <property type="entry name" value="Ribonuclease Inhibitor"/>
    <property type="match status" value="5"/>
</dbReference>
<keyword evidence="9 11" id="KW-0472">Membrane</keyword>
<keyword evidence="3" id="KW-1003">Cell membrane</keyword>
<feature type="domain" description="Disease resistance R13L4/SHOC-2-like LRR" evidence="13">
    <location>
        <begin position="341"/>
        <end position="451"/>
    </location>
</feature>
<keyword evidence="5 11" id="KW-0812">Transmembrane</keyword>
<dbReference type="PROSITE" id="PS51450">
    <property type="entry name" value="LRR"/>
    <property type="match status" value="2"/>
</dbReference>
<dbReference type="PANTHER" id="PTHR48063">
    <property type="entry name" value="LRR RECEPTOR-LIKE KINASE"/>
    <property type="match status" value="1"/>
</dbReference>
<comment type="similarity">
    <text evidence="2">Belongs to the RLP family.</text>
</comment>
<keyword evidence="4" id="KW-0433">Leucine-rich repeat</keyword>
<dbReference type="InterPro" id="IPR032675">
    <property type="entry name" value="LRR_dom_sf"/>
</dbReference>
<dbReference type="Proteomes" id="UP001327560">
    <property type="component" value="Chromosome 8"/>
</dbReference>
<feature type="domain" description="Leucine-rich repeat-containing N-terminal plant-type" evidence="12">
    <location>
        <begin position="50"/>
        <end position="87"/>
    </location>
</feature>
<evidence type="ECO:0000313" key="15">
    <source>
        <dbReference type="Proteomes" id="UP001327560"/>
    </source>
</evidence>
<dbReference type="AlphaFoldDB" id="A0AAQ3KZ80"/>
<keyword evidence="14" id="KW-0808">Transferase</keyword>
<evidence type="ECO:0000256" key="2">
    <source>
        <dbReference type="ARBA" id="ARBA00009592"/>
    </source>
</evidence>
<dbReference type="SMART" id="SM00369">
    <property type="entry name" value="LRR_TYP"/>
    <property type="match status" value="11"/>
</dbReference>
<evidence type="ECO:0000256" key="4">
    <source>
        <dbReference type="ARBA" id="ARBA00022614"/>
    </source>
</evidence>
<dbReference type="PRINTS" id="PR00019">
    <property type="entry name" value="LEURICHRPT"/>
</dbReference>
<evidence type="ECO:0000256" key="9">
    <source>
        <dbReference type="ARBA" id="ARBA00023136"/>
    </source>
</evidence>
<evidence type="ECO:0000256" key="8">
    <source>
        <dbReference type="ARBA" id="ARBA00022989"/>
    </source>
</evidence>
<gene>
    <name evidence="14" type="ORF">Cni_G26317</name>
</gene>
<dbReference type="InterPro" id="IPR046956">
    <property type="entry name" value="RLP23-like"/>
</dbReference>
<dbReference type="FunFam" id="3.80.10.10:FF:000095">
    <property type="entry name" value="LRR receptor-like serine/threonine-protein kinase GSO1"/>
    <property type="match status" value="2"/>
</dbReference>
<dbReference type="SMART" id="SM00365">
    <property type="entry name" value="LRR_SD22"/>
    <property type="match status" value="8"/>
</dbReference>
<keyword evidence="14" id="KW-0675">Receptor</keyword>
<dbReference type="PANTHER" id="PTHR48063:SF112">
    <property type="entry name" value="RECEPTOR LIKE PROTEIN 30-LIKE"/>
    <property type="match status" value="1"/>
</dbReference>
<dbReference type="InterPro" id="IPR001611">
    <property type="entry name" value="Leu-rich_rpt"/>
</dbReference>
<proteinExistence type="inferred from homology"/>
<keyword evidence="6" id="KW-0732">Signal</keyword>
<keyword evidence="15" id="KW-1185">Reference proteome</keyword>
<feature type="transmembrane region" description="Helical" evidence="11">
    <location>
        <begin position="1041"/>
        <end position="1063"/>
    </location>
</feature>
<dbReference type="GO" id="GO:0005886">
    <property type="term" value="C:plasma membrane"/>
    <property type="evidence" value="ECO:0007669"/>
    <property type="project" value="UniProtKB-SubCell"/>
</dbReference>
<dbReference type="FunFam" id="3.80.10.10:FF:000041">
    <property type="entry name" value="LRR receptor-like serine/threonine-protein kinase ERECTA"/>
    <property type="match status" value="1"/>
</dbReference>
<dbReference type="GO" id="GO:0016301">
    <property type="term" value="F:kinase activity"/>
    <property type="evidence" value="ECO:0007669"/>
    <property type="project" value="UniProtKB-KW"/>
</dbReference>
<evidence type="ECO:0000256" key="11">
    <source>
        <dbReference type="SAM" id="Phobius"/>
    </source>
</evidence>
<dbReference type="InterPro" id="IPR055414">
    <property type="entry name" value="LRR_R13L4/SHOC2-like"/>
</dbReference>
<dbReference type="Pfam" id="PF23598">
    <property type="entry name" value="LRR_14"/>
    <property type="match status" value="1"/>
</dbReference>
<protein>
    <submittedName>
        <fullName evidence="14">LRR receptor-like serine/threonine-protein kinase FLS2</fullName>
    </submittedName>
</protein>
<dbReference type="InterPro" id="IPR013210">
    <property type="entry name" value="LRR_N_plant-typ"/>
</dbReference>
<evidence type="ECO:0000259" key="13">
    <source>
        <dbReference type="Pfam" id="PF23598"/>
    </source>
</evidence>
<organism evidence="14 15">
    <name type="scientific">Canna indica</name>
    <name type="common">Indian-shot</name>
    <dbReference type="NCBI Taxonomy" id="4628"/>
    <lineage>
        <taxon>Eukaryota</taxon>
        <taxon>Viridiplantae</taxon>
        <taxon>Streptophyta</taxon>
        <taxon>Embryophyta</taxon>
        <taxon>Tracheophyta</taxon>
        <taxon>Spermatophyta</taxon>
        <taxon>Magnoliopsida</taxon>
        <taxon>Liliopsida</taxon>
        <taxon>Zingiberales</taxon>
        <taxon>Cannaceae</taxon>
        <taxon>Canna</taxon>
    </lineage>
</organism>
<dbReference type="EMBL" id="CP136897">
    <property type="protein sequence ID" value="WOL17524.1"/>
    <property type="molecule type" value="Genomic_DNA"/>
</dbReference>
<keyword evidence="14" id="KW-0418">Kinase</keyword>
<evidence type="ECO:0000256" key="3">
    <source>
        <dbReference type="ARBA" id="ARBA00022475"/>
    </source>
</evidence>
<evidence type="ECO:0000256" key="7">
    <source>
        <dbReference type="ARBA" id="ARBA00022737"/>
    </source>
</evidence>
<evidence type="ECO:0000259" key="12">
    <source>
        <dbReference type="Pfam" id="PF08263"/>
    </source>
</evidence>
<comment type="subcellular location">
    <subcellularLocation>
        <location evidence="1">Cell membrane</location>
        <topology evidence="1">Single-pass type I membrane protein</topology>
    </subcellularLocation>
</comment>
<keyword evidence="10" id="KW-0325">Glycoprotein</keyword>
<evidence type="ECO:0000256" key="5">
    <source>
        <dbReference type="ARBA" id="ARBA00022692"/>
    </source>
</evidence>
<dbReference type="SUPFAM" id="SSF52058">
    <property type="entry name" value="L domain-like"/>
    <property type="match status" value="2"/>
</dbReference>
<dbReference type="FunFam" id="3.80.10.10:FF:000111">
    <property type="entry name" value="LRR receptor-like serine/threonine-protein kinase ERECTA"/>
    <property type="match status" value="1"/>
</dbReference>
<name>A0AAQ3KZ80_9LILI</name>
<dbReference type="InterPro" id="IPR003591">
    <property type="entry name" value="Leu-rich_rpt_typical-subtyp"/>
</dbReference>
<sequence length="1091" mass="119857">MAAIKPCKSLALCPKYVTLMTFLISMGAVSLSSSLAQDGVHMAEGRCRESERRALLAIAADMYDPFNDWLSSWTAADCCTWRGIACDAATGHVTKLDLRFPYPDDVGNIDASTINPSLRELQHLQYVDLSVNNFSFAGVPDAVVSLPRLQYLNLSGAMFAGAVPPQLGNLSSLRYLDLNGCYGDLHANELAWLSRLPYLRYLDMSCVNISEAANWLESINSISSLEVLHLQWADPPFLPQTLPHFNLTSINVLDLFGSLSINTSVIGWLSNATGLEHLQLSSCGGFDIRPLQSALGALVNLQDLDLSANDIGGEIYAIVGNVSRRLRMLDLRWNKLTGDIAQTLSSLKHLEVMTLDNNQLSGQIPEMVGELSSLRSLTLSSNQISGRIPQSIGKLRLLEDIFLSGNNITGKIPASIGNLTNLIFLFLGRNAITGPVPVTIGNLLNLQQLYLSDNNITGQLPESIGRLKNLQALYLQNNFITGPIPATAGGLQSLRRLHISSNRLSGHIPRGMGTLCNLEYLDLSDNRIVGEIKDLINGLSRCPQPMRLFSLHLSDNNLNGSVPPRLGQLTELSEVYLSSNSLVGNVTEAHFSKLAILKFLDISQNNLQVILRDDWVPPFNAFTIGMSYCRIGTHIPSWIQTQTLLQNLYLSRSGLEGRIPAWFSHFNPQGWHYLDLSSNNLSGPLPVVSSVDQSIINLSNNSFSGPILPSFAAWLNPSILTLSDNIISGKFPPFFCNMTFLEVLDLSNNGLSGEFADCLLSYPKSLQSLHVNNNSLTGQLPSFLKQCKQLITLDLGENKLFGEMPQWIGRSLSSLQVLRLRSNLIHGAISPQIADLTSLHVLDLANNNLHGAIPSSIGSLNAMVTVQNVMEPLINSDAKYYSEHVLITTKGSTIEYSTVLSLVTSIDLSNNELNGAIPHELTDLHGLHFLNLSNNHLMAKIPSEIGAMTQLESLDLSMNNLTGEVPANLETLNFLSHLNLSYNNLAGRIPTSNQLQTLNDPSIYIGNKGLCGIPLAECPNNKRASHGWTQEDDESDKLETILNVTIIIIGFVVGFWGFVGTLIMKERMRIVLFEFIDRMQWRLSLKFAELK</sequence>
<dbReference type="SUPFAM" id="SSF52047">
    <property type="entry name" value="RNI-like"/>
    <property type="match status" value="1"/>
</dbReference>
<evidence type="ECO:0000313" key="14">
    <source>
        <dbReference type="EMBL" id="WOL17524.1"/>
    </source>
</evidence>
<keyword evidence="7" id="KW-0677">Repeat</keyword>
<dbReference type="Pfam" id="PF00560">
    <property type="entry name" value="LRR_1"/>
    <property type="match status" value="7"/>
</dbReference>
<evidence type="ECO:0000256" key="6">
    <source>
        <dbReference type="ARBA" id="ARBA00022729"/>
    </source>
</evidence>
<dbReference type="Pfam" id="PF08263">
    <property type="entry name" value="LRRNT_2"/>
    <property type="match status" value="1"/>
</dbReference>